<protein>
    <submittedName>
        <fullName evidence="1">Uncharacterized protein</fullName>
    </submittedName>
</protein>
<gene>
    <name evidence="1" type="ORF">FA95DRAFT_1609869</name>
</gene>
<keyword evidence="2" id="KW-1185">Reference proteome</keyword>
<proteinExistence type="predicted"/>
<evidence type="ECO:0000313" key="1">
    <source>
        <dbReference type="EMBL" id="KAI0042842.1"/>
    </source>
</evidence>
<dbReference type="Proteomes" id="UP000814033">
    <property type="component" value="Unassembled WGS sequence"/>
</dbReference>
<accession>A0ACB8RG20</accession>
<sequence>MATADQLKLLKLRGNAKFKAAKNRDAIDLYTEALASAFPTTPLEDKRQVLSNRAQAYFKWGELYNALRDCDLALSPAYTTPHSPVSVTRKCLWRKAKILHVLLRWDDAEAAFDAFARASAEMGEAMDGDAFALQAALTRCCALPRGGAEWVRAQLLRAVNARGLLVQEDNIPKFPQSGLQPPLYVLPSTNYGPVSFSTALGLPDASLPDPLLTPLRIPLVFRTPFFTNPINMQPFSLHCMATEGADGSLGALFDSEFAETVQRTLQPRPRSPAMRDVQRLLSPGGGQIFLHDGQGTPARRPDRDQPARLLAPLVLAARSQARRSHWRTSVQCRALAQTSR</sequence>
<name>A0ACB8RG20_9AGAM</name>
<reference evidence="1" key="1">
    <citation type="submission" date="2021-02" db="EMBL/GenBank/DDBJ databases">
        <authorList>
            <consortium name="DOE Joint Genome Institute"/>
            <person name="Ahrendt S."/>
            <person name="Looney B.P."/>
            <person name="Miyauchi S."/>
            <person name="Morin E."/>
            <person name="Drula E."/>
            <person name="Courty P.E."/>
            <person name="Chicoki N."/>
            <person name="Fauchery L."/>
            <person name="Kohler A."/>
            <person name="Kuo A."/>
            <person name="Labutti K."/>
            <person name="Pangilinan J."/>
            <person name="Lipzen A."/>
            <person name="Riley R."/>
            <person name="Andreopoulos W."/>
            <person name="He G."/>
            <person name="Johnson J."/>
            <person name="Barry K.W."/>
            <person name="Grigoriev I.V."/>
            <person name="Nagy L."/>
            <person name="Hibbett D."/>
            <person name="Henrissat B."/>
            <person name="Matheny P.B."/>
            <person name="Labbe J."/>
            <person name="Martin F."/>
        </authorList>
    </citation>
    <scope>NUCLEOTIDE SEQUENCE</scope>
    <source>
        <strain evidence="1">FP105234-sp</strain>
    </source>
</reference>
<dbReference type="EMBL" id="MU276045">
    <property type="protein sequence ID" value="KAI0042842.1"/>
    <property type="molecule type" value="Genomic_DNA"/>
</dbReference>
<evidence type="ECO:0000313" key="2">
    <source>
        <dbReference type="Proteomes" id="UP000814033"/>
    </source>
</evidence>
<reference evidence="1" key="2">
    <citation type="journal article" date="2022" name="New Phytol.">
        <title>Evolutionary transition to the ectomycorrhizal habit in the genomes of a hyperdiverse lineage of mushroom-forming fungi.</title>
        <authorList>
            <person name="Looney B."/>
            <person name="Miyauchi S."/>
            <person name="Morin E."/>
            <person name="Drula E."/>
            <person name="Courty P.E."/>
            <person name="Kohler A."/>
            <person name="Kuo A."/>
            <person name="LaButti K."/>
            <person name="Pangilinan J."/>
            <person name="Lipzen A."/>
            <person name="Riley R."/>
            <person name="Andreopoulos W."/>
            <person name="He G."/>
            <person name="Johnson J."/>
            <person name="Nolan M."/>
            <person name="Tritt A."/>
            <person name="Barry K.W."/>
            <person name="Grigoriev I.V."/>
            <person name="Nagy L.G."/>
            <person name="Hibbett D."/>
            <person name="Henrissat B."/>
            <person name="Matheny P.B."/>
            <person name="Labbe J."/>
            <person name="Martin F.M."/>
        </authorList>
    </citation>
    <scope>NUCLEOTIDE SEQUENCE</scope>
    <source>
        <strain evidence="1">FP105234-sp</strain>
    </source>
</reference>
<comment type="caution">
    <text evidence="1">The sequence shown here is derived from an EMBL/GenBank/DDBJ whole genome shotgun (WGS) entry which is preliminary data.</text>
</comment>
<organism evidence="1 2">
    <name type="scientific">Auriscalpium vulgare</name>
    <dbReference type="NCBI Taxonomy" id="40419"/>
    <lineage>
        <taxon>Eukaryota</taxon>
        <taxon>Fungi</taxon>
        <taxon>Dikarya</taxon>
        <taxon>Basidiomycota</taxon>
        <taxon>Agaricomycotina</taxon>
        <taxon>Agaricomycetes</taxon>
        <taxon>Russulales</taxon>
        <taxon>Auriscalpiaceae</taxon>
        <taxon>Auriscalpium</taxon>
    </lineage>
</organism>